<dbReference type="Pfam" id="PF10983">
    <property type="entry name" value="DUF2793"/>
    <property type="match status" value="1"/>
</dbReference>
<protein>
    <recommendedName>
        <fullName evidence="3">DUF2793 domain-containing protein</fullName>
    </recommendedName>
</protein>
<dbReference type="EMBL" id="BAABDF010000007">
    <property type="protein sequence ID" value="GAA3873107.1"/>
    <property type="molecule type" value="Genomic_DNA"/>
</dbReference>
<organism evidence="1 2">
    <name type="scientific">Celeribacter arenosi</name>
    <dbReference type="NCBI Taxonomy" id="792649"/>
    <lineage>
        <taxon>Bacteria</taxon>
        <taxon>Pseudomonadati</taxon>
        <taxon>Pseudomonadota</taxon>
        <taxon>Alphaproteobacteria</taxon>
        <taxon>Rhodobacterales</taxon>
        <taxon>Roseobacteraceae</taxon>
        <taxon>Celeribacter</taxon>
    </lineage>
</organism>
<accession>A0ABP7KCK1</accession>
<comment type="caution">
    <text evidence="1">The sequence shown here is derived from an EMBL/GenBank/DDBJ whole genome shotgun (WGS) entry which is preliminary data.</text>
</comment>
<evidence type="ECO:0000313" key="2">
    <source>
        <dbReference type="Proteomes" id="UP001399917"/>
    </source>
</evidence>
<dbReference type="InterPro" id="IPR021251">
    <property type="entry name" value="DUF2793"/>
</dbReference>
<evidence type="ECO:0000313" key="1">
    <source>
        <dbReference type="EMBL" id="GAA3873107.1"/>
    </source>
</evidence>
<keyword evidence="2" id="KW-1185">Reference proteome</keyword>
<sequence>MVNTPHFDLPLISPSQAQKHVTVNDALSRVDALMQLRLVSATTSTPPTTPQEGDAYGVASGAVNEWAGQEGSIAIFANGGWAFVPATLGMRAYIADENGWAGFDGSQWTIGLQTLTPNGAGMQARAIEIDHVISAGTTSAVSYALPGQSVVYGVTGRVISAISGTLSGFSIGVASSTNRYGSGLSGAQGAWLRGLTGTPITYYAPEDLVLTAEGGDFAGGTIRLVIHAAQFSLPSE</sequence>
<dbReference type="Proteomes" id="UP001399917">
    <property type="component" value="Unassembled WGS sequence"/>
</dbReference>
<proteinExistence type="predicted"/>
<reference evidence="2" key="1">
    <citation type="journal article" date="2019" name="Int. J. Syst. Evol. Microbiol.">
        <title>The Global Catalogue of Microorganisms (GCM) 10K type strain sequencing project: providing services to taxonomists for standard genome sequencing and annotation.</title>
        <authorList>
            <consortium name="The Broad Institute Genomics Platform"/>
            <consortium name="The Broad Institute Genome Sequencing Center for Infectious Disease"/>
            <person name="Wu L."/>
            <person name="Ma J."/>
        </authorList>
    </citation>
    <scope>NUCLEOTIDE SEQUENCE [LARGE SCALE GENOMIC DNA]</scope>
    <source>
        <strain evidence="2">JCM 17190</strain>
    </source>
</reference>
<gene>
    <name evidence="1" type="ORF">GCM10022404_23700</name>
</gene>
<evidence type="ECO:0008006" key="3">
    <source>
        <dbReference type="Google" id="ProtNLM"/>
    </source>
</evidence>
<name>A0ABP7KCK1_9RHOB</name>
<dbReference type="RefSeq" id="WP_344847402.1">
    <property type="nucleotide sequence ID" value="NZ_BAABDF010000007.1"/>
</dbReference>